<proteinExistence type="predicted"/>
<dbReference type="InterPro" id="IPR005182">
    <property type="entry name" value="YdbS-like_PH"/>
</dbReference>
<feature type="domain" description="YdbS-like PH" evidence="2">
    <location>
        <begin position="105"/>
        <end position="182"/>
    </location>
</feature>
<protein>
    <submittedName>
        <fullName evidence="3">PH domain-containing protein</fullName>
    </submittedName>
</protein>
<gene>
    <name evidence="3" type="ORF">KV397_14080</name>
</gene>
<keyword evidence="1" id="KW-1133">Transmembrane helix</keyword>
<dbReference type="Pfam" id="PF03703">
    <property type="entry name" value="bPH_2"/>
    <property type="match status" value="1"/>
</dbReference>
<reference evidence="3 4" key="1">
    <citation type="submission" date="2021-06" db="EMBL/GenBank/DDBJ databases">
        <title>Genome-based taxonomic framework of Microbacterium strains isolated from marine environment, the description of four new species and reclassification of four preexisting species.</title>
        <authorList>
            <person name="Lee S.D."/>
            <person name="Kim S.-M."/>
            <person name="Byeon Y.-S."/>
            <person name="Yang H.L."/>
            <person name="Kim I.S."/>
        </authorList>
    </citation>
    <scope>NUCLEOTIDE SEQUENCE [LARGE SCALE GENOMIC DNA]</scope>
    <source>
        <strain evidence="3 4">KSW4-10</strain>
    </source>
</reference>
<evidence type="ECO:0000259" key="2">
    <source>
        <dbReference type="Pfam" id="PF03703"/>
    </source>
</evidence>
<dbReference type="RefSeq" id="WP_261811531.1">
    <property type="nucleotide sequence ID" value="NZ_CP078078.1"/>
</dbReference>
<dbReference type="EMBL" id="CP078078">
    <property type="protein sequence ID" value="UPL18805.1"/>
    <property type="molecule type" value="Genomic_DNA"/>
</dbReference>
<keyword evidence="1" id="KW-0472">Membrane</keyword>
<evidence type="ECO:0000313" key="3">
    <source>
        <dbReference type="EMBL" id="UPL18805.1"/>
    </source>
</evidence>
<keyword evidence="1" id="KW-0812">Transmembrane</keyword>
<dbReference type="PANTHER" id="PTHR34473:SF3">
    <property type="entry name" value="TRANSMEMBRANE PROTEIN-RELATED"/>
    <property type="match status" value="1"/>
</dbReference>
<feature type="transmembrane region" description="Helical" evidence="1">
    <location>
        <begin position="82"/>
        <end position="100"/>
    </location>
</feature>
<evidence type="ECO:0000256" key="1">
    <source>
        <dbReference type="SAM" id="Phobius"/>
    </source>
</evidence>
<sequence length="193" mass="21300">MTQNPETTPLNPAEGTDLAALDQGTYSKLRTARNEARLELDGTWHQISPRYVVSQIVQNVIFIVLVAVAAVVLNLVLHQQWVWIPAGVILLITVFALVILPRQARAIGYMLRADDIVFRKGILWQRMIAVPYGRMQLVDITQGPLDRAFGIAQLKMVTAAATTGVQIPGLTQEAAEALRDTLIHVAETRRTGL</sequence>
<keyword evidence="4" id="KW-1185">Reference proteome</keyword>
<organism evidence="3 4">
    <name type="scientific">Microbacterium aurugineum</name>
    <dbReference type="NCBI Taxonomy" id="2851642"/>
    <lineage>
        <taxon>Bacteria</taxon>
        <taxon>Bacillati</taxon>
        <taxon>Actinomycetota</taxon>
        <taxon>Actinomycetes</taxon>
        <taxon>Micrococcales</taxon>
        <taxon>Microbacteriaceae</taxon>
        <taxon>Microbacterium</taxon>
    </lineage>
</organism>
<dbReference type="PANTHER" id="PTHR34473">
    <property type="entry name" value="UPF0699 TRANSMEMBRANE PROTEIN YDBS"/>
    <property type="match status" value="1"/>
</dbReference>
<evidence type="ECO:0000313" key="4">
    <source>
        <dbReference type="Proteomes" id="UP000830631"/>
    </source>
</evidence>
<feature type="transmembrane region" description="Helical" evidence="1">
    <location>
        <begin position="56"/>
        <end position="76"/>
    </location>
</feature>
<dbReference type="Proteomes" id="UP000830631">
    <property type="component" value="Chromosome"/>
</dbReference>
<accession>A0ABY4J2N3</accession>
<name>A0ABY4J2N3_9MICO</name>